<dbReference type="PROSITE" id="PS50011">
    <property type="entry name" value="PROTEIN_KINASE_DOM"/>
    <property type="match status" value="1"/>
</dbReference>
<keyword evidence="3" id="KW-0418">Kinase</keyword>
<feature type="binding site" evidence="1">
    <location>
        <position position="183"/>
    </location>
    <ligand>
        <name>ATP</name>
        <dbReference type="ChEBI" id="CHEBI:30616"/>
    </ligand>
</feature>
<dbReference type="InterPro" id="IPR011009">
    <property type="entry name" value="Kinase-like_dom_sf"/>
</dbReference>
<dbReference type="STRING" id="35608.A0A2U1N719"/>
<dbReference type="InterPro" id="IPR017441">
    <property type="entry name" value="Protein_kinase_ATP_BS"/>
</dbReference>
<dbReference type="AlphaFoldDB" id="A0A2U1N719"/>
<comment type="caution">
    <text evidence="3">The sequence shown here is derived from an EMBL/GenBank/DDBJ whole genome shotgun (WGS) entry which is preliminary data.</text>
</comment>
<evidence type="ECO:0000313" key="4">
    <source>
        <dbReference type="Proteomes" id="UP000245207"/>
    </source>
</evidence>
<reference evidence="3 4" key="1">
    <citation type="journal article" date="2018" name="Mol. Plant">
        <title>The genome of Artemisia annua provides insight into the evolution of Asteraceae family and artemisinin biosynthesis.</title>
        <authorList>
            <person name="Shen Q."/>
            <person name="Zhang L."/>
            <person name="Liao Z."/>
            <person name="Wang S."/>
            <person name="Yan T."/>
            <person name="Shi P."/>
            <person name="Liu M."/>
            <person name="Fu X."/>
            <person name="Pan Q."/>
            <person name="Wang Y."/>
            <person name="Lv Z."/>
            <person name="Lu X."/>
            <person name="Zhang F."/>
            <person name="Jiang W."/>
            <person name="Ma Y."/>
            <person name="Chen M."/>
            <person name="Hao X."/>
            <person name="Li L."/>
            <person name="Tang Y."/>
            <person name="Lv G."/>
            <person name="Zhou Y."/>
            <person name="Sun X."/>
            <person name="Brodelius P.E."/>
            <person name="Rose J.K.C."/>
            <person name="Tang K."/>
        </authorList>
    </citation>
    <scope>NUCLEOTIDE SEQUENCE [LARGE SCALE GENOMIC DNA]</scope>
    <source>
        <strain evidence="4">cv. Huhao1</strain>
        <tissue evidence="3">Leaf</tissue>
    </source>
</reference>
<evidence type="ECO:0000259" key="2">
    <source>
        <dbReference type="PROSITE" id="PS50011"/>
    </source>
</evidence>
<evidence type="ECO:0000256" key="1">
    <source>
        <dbReference type="PROSITE-ProRule" id="PRU10141"/>
    </source>
</evidence>
<keyword evidence="1" id="KW-0067">ATP-binding</keyword>
<dbReference type="PANTHER" id="PTHR45621">
    <property type="entry name" value="OS01G0588500 PROTEIN-RELATED"/>
    <property type="match status" value="1"/>
</dbReference>
<gene>
    <name evidence="3" type="ORF">CTI12_AA300350</name>
</gene>
<evidence type="ECO:0000313" key="3">
    <source>
        <dbReference type="EMBL" id="PWA69274.1"/>
    </source>
</evidence>
<dbReference type="InterPro" id="IPR050823">
    <property type="entry name" value="Plant_Ser_Thr_Prot_Kinase"/>
</dbReference>
<sequence length="342" mass="37991">MVFHFRCFSCSFEDGEKIEYETRTQTKSTWTETFHTAFSNFNSFIPNFHAKTSEFSSLAEKPSNLRVFTLAELNAATNDFSKDLKIGEGGFGKVYSGVIKSLEHPFGKTQVAVKYAKGVLTSEFSSLAEKPSNLRVFTLAELNAATNDFSKDLKIGEGGFGKVYSGVIKSLEHPFGETQVAVKYAKGVLRLKVAQDAARGLAYLHEEIDLKFTGTIGYAAPEYISAGHLSYKSDVWSYGIFLYELITGRHPLDKNGPRHEELLEWVNPQLNPKKFITIIDSRLGGKYSFKSVQGLSIIANSCLSNDRKSRPKMSEVLEMINQLIGVPTTATMPMKVSAEISK</sequence>
<dbReference type="Pfam" id="PF00069">
    <property type="entry name" value="Pkinase"/>
    <property type="match status" value="1"/>
</dbReference>
<dbReference type="GO" id="GO:0004672">
    <property type="term" value="F:protein kinase activity"/>
    <property type="evidence" value="ECO:0007669"/>
    <property type="project" value="InterPro"/>
</dbReference>
<keyword evidence="4" id="KW-1185">Reference proteome</keyword>
<dbReference type="Gene3D" id="1.10.510.10">
    <property type="entry name" value="Transferase(Phosphotransferase) domain 1"/>
    <property type="match status" value="1"/>
</dbReference>
<accession>A0A2U1N719</accession>
<proteinExistence type="predicted"/>
<feature type="binding site" evidence="1">
    <location>
        <position position="114"/>
    </location>
    <ligand>
        <name>ATP</name>
        <dbReference type="ChEBI" id="CHEBI:30616"/>
    </ligand>
</feature>
<protein>
    <submittedName>
        <fullName evidence="3">Protein kinase-like domain-containing protein</fullName>
    </submittedName>
</protein>
<dbReference type="PROSITE" id="PS00107">
    <property type="entry name" value="PROTEIN_KINASE_ATP"/>
    <property type="match status" value="2"/>
</dbReference>
<organism evidence="3 4">
    <name type="scientific">Artemisia annua</name>
    <name type="common">Sweet wormwood</name>
    <dbReference type="NCBI Taxonomy" id="35608"/>
    <lineage>
        <taxon>Eukaryota</taxon>
        <taxon>Viridiplantae</taxon>
        <taxon>Streptophyta</taxon>
        <taxon>Embryophyta</taxon>
        <taxon>Tracheophyta</taxon>
        <taxon>Spermatophyta</taxon>
        <taxon>Magnoliopsida</taxon>
        <taxon>eudicotyledons</taxon>
        <taxon>Gunneridae</taxon>
        <taxon>Pentapetalae</taxon>
        <taxon>asterids</taxon>
        <taxon>campanulids</taxon>
        <taxon>Asterales</taxon>
        <taxon>Asteraceae</taxon>
        <taxon>Asteroideae</taxon>
        <taxon>Anthemideae</taxon>
        <taxon>Artemisiinae</taxon>
        <taxon>Artemisia</taxon>
    </lineage>
</organism>
<dbReference type="EMBL" id="PKPP01003473">
    <property type="protein sequence ID" value="PWA69274.1"/>
    <property type="molecule type" value="Genomic_DNA"/>
</dbReference>
<keyword evidence="1" id="KW-0547">Nucleotide-binding</keyword>
<feature type="domain" description="Protein kinase" evidence="2">
    <location>
        <begin position="1"/>
        <end position="324"/>
    </location>
</feature>
<dbReference type="GO" id="GO:0005524">
    <property type="term" value="F:ATP binding"/>
    <property type="evidence" value="ECO:0007669"/>
    <property type="project" value="UniProtKB-UniRule"/>
</dbReference>
<dbReference type="Proteomes" id="UP000245207">
    <property type="component" value="Unassembled WGS sequence"/>
</dbReference>
<dbReference type="OrthoDB" id="4062651at2759"/>
<dbReference type="SUPFAM" id="SSF56112">
    <property type="entry name" value="Protein kinase-like (PK-like)"/>
    <property type="match status" value="2"/>
</dbReference>
<dbReference type="Gene3D" id="3.30.200.20">
    <property type="entry name" value="Phosphorylase Kinase, domain 1"/>
    <property type="match status" value="2"/>
</dbReference>
<keyword evidence="3" id="KW-0808">Transferase</keyword>
<name>A0A2U1N719_ARTAN</name>
<dbReference type="InterPro" id="IPR000719">
    <property type="entry name" value="Prot_kinase_dom"/>
</dbReference>